<organism evidence="2 3">
    <name type="scientific">Jatrophihabitans lederbergiae</name>
    <dbReference type="NCBI Taxonomy" id="3075547"/>
    <lineage>
        <taxon>Bacteria</taxon>
        <taxon>Bacillati</taxon>
        <taxon>Actinomycetota</taxon>
        <taxon>Actinomycetes</taxon>
        <taxon>Jatrophihabitantales</taxon>
        <taxon>Jatrophihabitantaceae</taxon>
        <taxon>Jatrophihabitans</taxon>
    </lineage>
</organism>
<evidence type="ECO:0000256" key="1">
    <source>
        <dbReference type="SAM" id="Phobius"/>
    </source>
</evidence>
<protein>
    <submittedName>
        <fullName evidence="2">DUF2550 family protein</fullName>
    </submittedName>
</protein>
<accession>A0ABU2J481</accession>
<dbReference type="Pfam" id="PF10739">
    <property type="entry name" value="DUF2550"/>
    <property type="match status" value="1"/>
</dbReference>
<dbReference type="RefSeq" id="WP_311420958.1">
    <property type="nucleotide sequence ID" value="NZ_JAVREH010000001.1"/>
</dbReference>
<evidence type="ECO:0000313" key="2">
    <source>
        <dbReference type="EMBL" id="MDT0259799.1"/>
    </source>
</evidence>
<gene>
    <name evidence="2" type="ORF">RM423_00155</name>
</gene>
<feature type="transmembrane region" description="Helical" evidence="1">
    <location>
        <begin position="6"/>
        <end position="28"/>
    </location>
</feature>
<keyword evidence="1" id="KW-0472">Membrane</keyword>
<dbReference type="InterPro" id="IPR019675">
    <property type="entry name" value="DUF2550"/>
</dbReference>
<sequence length="139" mass="15135">MATVEFSGVLAACFVLVAAVGAWLLVVVHQRRVVRQAGALPVALKRGDQRWANGVGRYVGDELVWYRTLSLTPAAALRMPRAELAVIGSRAWDASRDMALRPNLTVVECRFHGAEISLGFPDNGITGFLSWLEASAPRF</sequence>
<keyword evidence="1" id="KW-1133">Transmembrane helix</keyword>
<evidence type="ECO:0000313" key="3">
    <source>
        <dbReference type="Proteomes" id="UP001183176"/>
    </source>
</evidence>
<keyword evidence="3" id="KW-1185">Reference proteome</keyword>
<proteinExistence type="predicted"/>
<name>A0ABU2J481_9ACTN</name>
<dbReference type="EMBL" id="JAVREH010000001">
    <property type="protein sequence ID" value="MDT0259799.1"/>
    <property type="molecule type" value="Genomic_DNA"/>
</dbReference>
<keyword evidence="1" id="KW-0812">Transmembrane</keyword>
<comment type="caution">
    <text evidence="2">The sequence shown here is derived from an EMBL/GenBank/DDBJ whole genome shotgun (WGS) entry which is preliminary data.</text>
</comment>
<dbReference type="Proteomes" id="UP001183176">
    <property type="component" value="Unassembled WGS sequence"/>
</dbReference>
<reference evidence="3" key="1">
    <citation type="submission" date="2023-07" db="EMBL/GenBank/DDBJ databases">
        <title>30 novel species of actinomycetes from the DSMZ collection.</title>
        <authorList>
            <person name="Nouioui I."/>
        </authorList>
    </citation>
    <scope>NUCLEOTIDE SEQUENCE [LARGE SCALE GENOMIC DNA]</scope>
    <source>
        <strain evidence="3">DSM 44399</strain>
    </source>
</reference>